<evidence type="ECO:0008006" key="3">
    <source>
        <dbReference type="Google" id="ProtNLM"/>
    </source>
</evidence>
<comment type="caution">
    <text evidence="1">The sequence shown here is derived from an EMBL/GenBank/DDBJ whole genome shotgun (WGS) entry which is preliminary data.</text>
</comment>
<evidence type="ECO:0000313" key="2">
    <source>
        <dbReference type="Proteomes" id="UP001431199"/>
    </source>
</evidence>
<organism evidence="1 2">
    <name type="scientific">Eubacterium album</name>
    <dbReference type="NCBI Taxonomy" id="2978477"/>
    <lineage>
        <taxon>Bacteria</taxon>
        <taxon>Bacillati</taxon>
        <taxon>Bacillota</taxon>
        <taxon>Clostridia</taxon>
        <taxon>Eubacteriales</taxon>
        <taxon>Eubacteriaceae</taxon>
        <taxon>Eubacterium</taxon>
    </lineage>
</organism>
<sequence length="163" mass="18695">MEENKNIIDCSICRRKVGENDSLTPTTLPYICTNSNQEKFDEKTFFLCSKCKNAFAHLVMNKFATIIGNEEQNIYVKKKYGKLDGYVLTDDEIAALTQAVKLSGYEPTEEKIASWLENDTITLNMCKSGREVVWLMLESTSICLYVDTLEKLDDLRIQEELIK</sequence>
<dbReference type="EMBL" id="JAODBU010000002">
    <property type="protein sequence ID" value="MCT7397783.1"/>
    <property type="molecule type" value="Genomic_DNA"/>
</dbReference>
<dbReference type="Proteomes" id="UP001431199">
    <property type="component" value="Unassembled WGS sequence"/>
</dbReference>
<keyword evidence="2" id="KW-1185">Reference proteome</keyword>
<gene>
    <name evidence="1" type="ORF">N5B56_01610</name>
</gene>
<name>A0ABT2LWW3_9FIRM</name>
<proteinExistence type="predicted"/>
<reference evidence="1" key="1">
    <citation type="submission" date="2022-09" db="EMBL/GenBank/DDBJ databases">
        <title>Eubacterium sp. LFL-14 isolated from human feces.</title>
        <authorList>
            <person name="Liu F."/>
        </authorList>
    </citation>
    <scope>NUCLEOTIDE SEQUENCE</scope>
    <source>
        <strain evidence="1">LFL-14</strain>
    </source>
</reference>
<dbReference type="RefSeq" id="WP_260978219.1">
    <property type="nucleotide sequence ID" value="NZ_JAODBU010000002.1"/>
</dbReference>
<accession>A0ABT2LWW3</accession>
<protein>
    <recommendedName>
        <fullName evidence="3">HNH endonuclease</fullName>
    </recommendedName>
</protein>
<evidence type="ECO:0000313" key="1">
    <source>
        <dbReference type="EMBL" id="MCT7397783.1"/>
    </source>
</evidence>